<sequence length="105" mass="11394">MSPGWADGDRGLFSISVAAELAGLHPQTLRIYEREGLIDPARSGGGTRRYSRHDIDRLAEICALTADGLNLAGIRRVLRMQAETRQLQAELARLRELLDGGAPAA</sequence>
<evidence type="ECO:0000313" key="3">
    <source>
        <dbReference type="EMBL" id="TVZ07431.1"/>
    </source>
</evidence>
<dbReference type="InterPro" id="IPR000551">
    <property type="entry name" value="MerR-type_HTH_dom"/>
</dbReference>
<evidence type="ECO:0000259" key="2">
    <source>
        <dbReference type="PROSITE" id="PS50937"/>
    </source>
</evidence>
<name>A0A6P2CBW8_9ACTN</name>
<comment type="caution">
    <text evidence="3">The sequence shown here is derived from an EMBL/GenBank/DDBJ whole genome shotgun (WGS) entry which is preliminary data.</text>
</comment>
<dbReference type="Pfam" id="PF13411">
    <property type="entry name" value="MerR_1"/>
    <property type="match status" value="1"/>
</dbReference>
<evidence type="ECO:0000313" key="4">
    <source>
        <dbReference type="Proteomes" id="UP000460272"/>
    </source>
</evidence>
<dbReference type="InterPro" id="IPR009061">
    <property type="entry name" value="DNA-bd_dom_put_sf"/>
</dbReference>
<accession>A0A6P2CBW8</accession>
<evidence type="ECO:0000256" key="1">
    <source>
        <dbReference type="ARBA" id="ARBA00023125"/>
    </source>
</evidence>
<dbReference type="OrthoDB" id="9809391at2"/>
<keyword evidence="1" id="KW-0238">DNA-binding</keyword>
<dbReference type="NCBIfam" id="NF047375">
    <property type="entry name" value="HeatShock_HspR"/>
    <property type="match status" value="1"/>
</dbReference>
<reference evidence="3 4" key="1">
    <citation type="submission" date="2018-11" db="EMBL/GenBank/DDBJ databases">
        <title>Trebonia kvetii gen.nov., sp.nov., a novel acidophilic actinobacterium, and proposal of the new actinobacterial family Treboniaceae fam. nov.</title>
        <authorList>
            <person name="Rapoport D."/>
            <person name="Sagova-Mareckova M."/>
            <person name="Sedlacek I."/>
            <person name="Provaznik J."/>
            <person name="Kralova S."/>
            <person name="Pavlinic D."/>
            <person name="Benes V."/>
            <person name="Kopecky J."/>
        </authorList>
    </citation>
    <scope>NUCLEOTIDE SEQUENCE [LARGE SCALE GENOMIC DNA]</scope>
    <source>
        <strain evidence="3 4">15Tr583</strain>
    </source>
</reference>
<dbReference type="AlphaFoldDB" id="A0A6P2CBW8"/>
<protein>
    <submittedName>
        <fullName evidence="3">MerR family transcriptional regulator</fullName>
    </submittedName>
</protein>
<dbReference type="PRINTS" id="PR00040">
    <property type="entry name" value="HTHMERR"/>
</dbReference>
<dbReference type="GO" id="GO:0003677">
    <property type="term" value="F:DNA binding"/>
    <property type="evidence" value="ECO:0007669"/>
    <property type="project" value="UniProtKB-KW"/>
</dbReference>
<dbReference type="PROSITE" id="PS50937">
    <property type="entry name" value="HTH_MERR_2"/>
    <property type="match status" value="1"/>
</dbReference>
<dbReference type="GO" id="GO:0003700">
    <property type="term" value="F:DNA-binding transcription factor activity"/>
    <property type="evidence" value="ECO:0007669"/>
    <property type="project" value="InterPro"/>
</dbReference>
<dbReference type="EMBL" id="RPFW01000001">
    <property type="protein sequence ID" value="TVZ07431.1"/>
    <property type="molecule type" value="Genomic_DNA"/>
</dbReference>
<gene>
    <name evidence="3" type="ORF">EAS64_04095</name>
</gene>
<dbReference type="CDD" id="cd04766">
    <property type="entry name" value="HTH_HspR"/>
    <property type="match status" value="1"/>
</dbReference>
<dbReference type="InterPro" id="IPR047057">
    <property type="entry name" value="MerR_fam"/>
</dbReference>
<dbReference type="PANTHER" id="PTHR30204">
    <property type="entry name" value="REDOX-CYCLING DRUG-SENSING TRANSCRIPTIONAL ACTIVATOR SOXR"/>
    <property type="match status" value="1"/>
</dbReference>
<dbReference type="SUPFAM" id="SSF46955">
    <property type="entry name" value="Putative DNA-binding domain"/>
    <property type="match status" value="1"/>
</dbReference>
<organism evidence="3 4">
    <name type="scientific">Trebonia kvetii</name>
    <dbReference type="NCBI Taxonomy" id="2480626"/>
    <lineage>
        <taxon>Bacteria</taxon>
        <taxon>Bacillati</taxon>
        <taxon>Actinomycetota</taxon>
        <taxon>Actinomycetes</taxon>
        <taxon>Streptosporangiales</taxon>
        <taxon>Treboniaceae</taxon>
        <taxon>Trebonia</taxon>
    </lineage>
</organism>
<dbReference type="Proteomes" id="UP000460272">
    <property type="component" value="Unassembled WGS sequence"/>
</dbReference>
<dbReference type="PROSITE" id="PS00552">
    <property type="entry name" value="HTH_MERR_1"/>
    <property type="match status" value="1"/>
</dbReference>
<proteinExistence type="predicted"/>
<feature type="domain" description="HTH merR-type" evidence="2">
    <location>
        <begin position="12"/>
        <end position="80"/>
    </location>
</feature>
<dbReference type="Gene3D" id="1.10.1660.10">
    <property type="match status" value="1"/>
</dbReference>
<dbReference type="PANTHER" id="PTHR30204:SF58">
    <property type="entry name" value="HTH-TYPE TRANSCRIPTIONAL REGULATOR YFMP"/>
    <property type="match status" value="1"/>
</dbReference>
<keyword evidence="4" id="KW-1185">Reference proteome</keyword>
<dbReference type="SMART" id="SM00422">
    <property type="entry name" value="HTH_MERR"/>
    <property type="match status" value="1"/>
</dbReference>